<dbReference type="Proteomes" id="UP001201812">
    <property type="component" value="Unassembled WGS sequence"/>
</dbReference>
<evidence type="ECO:0000256" key="1">
    <source>
        <dbReference type="SAM" id="SignalP"/>
    </source>
</evidence>
<feature type="chain" id="PRO_5042095779" evidence="1">
    <location>
        <begin position="27"/>
        <end position="107"/>
    </location>
</feature>
<name>A0AAD4N1A1_9BILA</name>
<feature type="signal peptide" evidence="1">
    <location>
        <begin position="1"/>
        <end position="26"/>
    </location>
</feature>
<keyword evidence="1" id="KW-0732">Signal</keyword>
<evidence type="ECO:0000313" key="3">
    <source>
        <dbReference type="Proteomes" id="UP001201812"/>
    </source>
</evidence>
<proteinExistence type="predicted"/>
<accession>A0AAD4N1A1</accession>
<protein>
    <submittedName>
        <fullName evidence="2">Uncharacterized protein</fullName>
    </submittedName>
</protein>
<dbReference type="AlphaFoldDB" id="A0AAD4N1A1"/>
<reference evidence="2" key="1">
    <citation type="submission" date="2022-01" db="EMBL/GenBank/DDBJ databases">
        <title>Genome Sequence Resource for Two Populations of Ditylenchus destructor, the Migratory Endoparasitic Phytonematode.</title>
        <authorList>
            <person name="Zhang H."/>
            <person name="Lin R."/>
            <person name="Xie B."/>
        </authorList>
    </citation>
    <scope>NUCLEOTIDE SEQUENCE</scope>
    <source>
        <strain evidence="2">BazhouSP</strain>
    </source>
</reference>
<sequence length="107" mass="11905">MASLFNLTVIAATLAVFVVVLGSTEARPQSDHYTSTKFMEQVGGGLDRHKRQADQFTSGTIVQPWGGDLAFYGRKRRQADYFTSGTIVQPWGGDLNYFNGYGFFGRR</sequence>
<gene>
    <name evidence="2" type="ORF">DdX_12170</name>
</gene>
<organism evidence="2 3">
    <name type="scientific">Ditylenchus destructor</name>
    <dbReference type="NCBI Taxonomy" id="166010"/>
    <lineage>
        <taxon>Eukaryota</taxon>
        <taxon>Metazoa</taxon>
        <taxon>Ecdysozoa</taxon>
        <taxon>Nematoda</taxon>
        <taxon>Chromadorea</taxon>
        <taxon>Rhabditida</taxon>
        <taxon>Tylenchina</taxon>
        <taxon>Tylenchomorpha</taxon>
        <taxon>Sphaerularioidea</taxon>
        <taxon>Anguinidae</taxon>
        <taxon>Anguininae</taxon>
        <taxon>Ditylenchus</taxon>
    </lineage>
</organism>
<keyword evidence="3" id="KW-1185">Reference proteome</keyword>
<comment type="caution">
    <text evidence="2">The sequence shown here is derived from an EMBL/GenBank/DDBJ whole genome shotgun (WGS) entry which is preliminary data.</text>
</comment>
<dbReference type="EMBL" id="JAKKPZ010000038">
    <property type="protein sequence ID" value="KAI1707938.1"/>
    <property type="molecule type" value="Genomic_DNA"/>
</dbReference>
<evidence type="ECO:0000313" key="2">
    <source>
        <dbReference type="EMBL" id="KAI1707938.1"/>
    </source>
</evidence>